<gene>
    <name evidence="1" type="ORF">ALTATR162_LOCUS3945</name>
</gene>
<dbReference type="OrthoDB" id="5215882at2759"/>
<proteinExistence type="predicted"/>
<evidence type="ECO:0000313" key="1">
    <source>
        <dbReference type="EMBL" id="CAG5156019.1"/>
    </source>
</evidence>
<protein>
    <submittedName>
        <fullName evidence="1">Uncharacterized protein</fullName>
    </submittedName>
</protein>
<dbReference type="EMBL" id="CAJRGZ010000017">
    <property type="protein sequence ID" value="CAG5156019.1"/>
    <property type="molecule type" value="Genomic_DNA"/>
</dbReference>
<reference evidence="1" key="1">
    <citation type="submission" date="2021-05" db="EMBL/GenBank/DDBJ databases">
        <authorList>
            <person name="Stam R."/>
        </authorList>
    </citation>
    <scope>NUCLEOTIDE SEQUENCE</scope>
    <source>
        <strain evidence="1">CS162</strain>
    </source>
</reference>
<keyword evidence="2" id="KW-1185">Reference proteome</keyword>
<sequence>MEGQDITLGNTFEQTKGIYDRVRTTTSKRQPTEEALRQCMREIVAALKKLGRQYYFFGVVSCQLLTTIPRTTADVDLVIENSSNTLPNPRDWLADEPFFWSKRHSQYVWTTTLEEDDEEDKILYQGRCFVEIDINVAGWGSFPRFETIRDVLVQLPGGYGLSLPRNELLKLKLAGWAEKSRREGPKKHNDKLDIVALRTIMDVEEESLDLDSMTANMKEGLKFWLQEMTDDAEW</sequence>
<comment type="caution">
    <text evidence="1">The sequence shown here is derived from an EMBL/GenBank/DDBJ whole genome shotgun (WGS) entry which is preliminary data.</text>
</comment>
<organism evidence="1 2">
    <name type="scientific">Alternaria atra</name>
    <dbReference type="NCBI Taxonomy" id="119953"/>
    <lineage>
        <taxon>Eukaryota</taxon>
        <taxon>Fungi</taxon>
        <taxon>Dikarya</taxon>
        <taxon>Ascomycota</taxon>
        <taxon>Pezizomycotina</taxon>
        <taxon>Dothideomycetes</taxon>
        <taxon>Pleosporomycetidae</taxon>
        <taxon>Pleosporales</taxon>
        <taxon>Pleosporineae</taxon>
        <taxon>Pleosporaceae</taxon>
        <taxon>Alternaria</taxon>
        <taxon>Alternaria sect. Ulocladioides</taxon>
    </lineage>
</organism>
<dbReference type="AlphaFoldDB" id="A0A8J2I0W6"/>
<dbReference type="RefSeq" id="XP_043167490.1">
    <property type="nucleotide sequence ID" value="XM_043311555.1"/>
</dbReference>
<evidence type="ECO:0000313" key="2">
    <source>
        <dbReference type="Proteomes" id="UP000676310"/>
    </source>
</evidence>
<dbReference type="Proteomes" id="UP000676310">
    <property type="component" value="Unassembled WGS sequence"/>
</dbReference>
<name>A0A8J2I0W6_9PLEO</name>
<accession>A0A8J2I0W6</accession>
<dbReference type="GeneID" id="67015557"/>